<evidence type="ECO:0000256" key="1">
    <source>
        <dbReference type="SAM" id="MobiDB-lite"/>
    </source>
</evidence>
<proteinExistence type="predicted"/>
<feature type="compositionally biased region" description="Low complexity" evidence="1">
    <location>
        <begin position="590"/>
        <end position="603"/>
    </location>
</feature>
<dbReference type="OrthoDB" id="445521at2759"/>
<feature type="domain" description="FH2" evidence="3">
    <location>
        <begin position="190"/>
        <end position="323"/>
    </location>
</feature>
<evidence type="ECO:0000313" key="4">
    <source>
        <dbReference type="EMBL" id="OLQ00473.1"/>
    </source>
</evidence>
<accession>A0A1Q9DZ75</accession>
<dbReference type="Gene3D" id="1.20.58.2220">
    <property type="entry name" value="Formin, FH2 domain"/>
    <property type="match status" value="2"/>
</dbReference>
<feature type="region of interest" description="Disordered" evidence="1">
    <location>
        <begin position="372"/>
        <end position="422"/>
    </location>
</feature>
<feature type="compositionally biased region" description="Low complexity" evidence="1">
    <location>
        <begin position="104"/>
        <end position="120"/>
    </location>
</feature>
<gene>
    <name evidence="4" type="ORF">AK812_SmicGene16851</name>
</gene>
<feature type="chain" id="PRO_5013113502" description="FH2 domain-containing protein" evidence="2">
    <location>
        <begin position="17"/>
        <end position="729"/>
    </location>
</feature>
<protein>
    <recommendedName>
        <fullName evidence="3">FH2 domain-containing protein</fullName>
    </recommendedName>
</protein>
<feature type="signal peptide" evidence="2">
    <location>
        <begin position="1"/>
        <end position="16"/>
    </location>
</feature>
<evidence type="ECO:0000259" key="3">
    <source>
        <dbReference type="Pfam" id="PF02181"/>
    </source>
</evidence>
<comment type="caution">
    <text evidence="4">The sequence shown here is derived from an EMBL/GenBank/DDBJ whole genome shotgun (WGS) entry which is preliminary data.</text>
</comment>
<feature type="region of interest" description="Disordered" evidence="1">
    <location>
        <begin position="585"/>
        <end position="694"/>
    </location>
</feature>
<dbReference type="InterPro" id="IPR042201">
    <property type="entry name" value="FH2_Formin_sf"/>
</dbReference>
<evidence type="ECO:0000256" key="2">
    <source>
        <dbReference type="SAM" id="SignalP"/>
    </source>
</evidence>
<organism evidence="4 5">
    <name type="scientific">Symbiodinium microadriaticum</name>
    <name type="common">Dinoflagellate</name>
    <name type="synonym">Zooxanthella microadriatica</name>
    <dbReference type="NCBI Taxonomy" id="2951"/>
    <lineage>
        <taxon>Eukaryota</taxon>
        <taxon>Sar</taxon>
        <taxon>Alveolata</taxon>
        <taxon>Dinophyceae</taxon>
        <taxon>Suessiales</taxon>
        <taxon>Symbiodiniaceae</taxon>
        <taxon>Symbiodinium</taxon>
    </lineage>
</organism>
<feature type="compositionally biased region" description="Low complexity" evidence="1">
    <location>
        <begin position="136"/>
        <end position="152"/>
    </location>
</feature>
<reference evidence="4 5" key="1">
    <citation type="submission" date="2016-02" db="EMBL/GenBank/DDBJ databases">
        <title>Genome analysis of coral dinoflagellate symbionts highlights evolutionary adaptations to a symbiotic lifestyle.</title>
        <authorList>
            <person name="Aranda M."/>
            <person name="Li Y."/>
            <person name="Liew Y.J."/>
            <person name="Baumgarten S."/>
            <person name="Simakov O."/>
            <person name="Wilson M."/>
            <person name="Piel J."/>
            <person name="Ashoor H."/>
            <person name="Bougouffa S."/>
            <person name="Bajic V.B."/>
            <person name="Ryu T."/>
            <person name="Ravasi T."/>
            <person name="Bayer T."/>
            <person name="Micklem G."/>
            <person name="Kim H."/>
            <person name="Bhak J."/>
            <person name="Lajeunesse T.C."/>
            <person name="Voolstra C.R."/>
        </authorList>
    </citation>
    <scope>NUCLEOTIDE SEQUENCE [LARGE SCALE GENOMIC DNA]</scope>
    <source>
        <strain evidence="4 5">CCMP2467</strain>
    </source>
</reference>
<keyword evidence="5" id="KW-1185">Reference proteome</keyword>
<feature type="compositionally biased region" description="Polar residues" evidence="1">
    <location>
        <begin position="386"/>
        <end position="396"/>
    </location>
</feature>
<dbReference type="PANTHER" id="PTHR45725">
    <property type="entry name" value="FORMIN HOMOLOGY 2 FAMILY MEMBER"/>
    <property type="match status" value="1"/>
</dbReference>
<dbReference type="InterPro" id="IPR015425">
    <property type="entry name" value="FH2_Formin"/>
</dbReference>
<dbReference type="EMBL" id="LSRX01000326">
    <property type="protein sequence ID" value="OLQ00473.1"/>
    <property type="molecule type" value="Genomic_DNA"/>
</dbReference>
<sequence length="729" mass="77738">MIRLSLFCGLLYSTRLQVNETPIVEIRPWPEATEEFQDEPDSLKLHQACAPLLLSAGLVALAQLRGTSGRARLASGFSVEELRFEDEPRKTTSEASTPCKELQTPSTPTTPSTSTSSPQKGKGGKAPPPPKGLGKGPSKNAAKGPPGTQKGKAGAKGGKGTPPKGGALATQRSGNFEDREGEAKALPFGTRRIRWRTISDHAGTVFDGLDSTAPYSETRKMLHEVLAASVVQQTARPSAFVPKSSGVCLLDRNRAQQLAIAFRRSPLPLQKLCLALQTLDFSVPLSEEEIEGLLKAWPTDVDFRQVAKHEGPTEELRDVEQCIRQDSLSGIFGHLHVLQTACDELMKSEKLQVLLQEEALLLVVRQRHASKKASTTGGPVTEGVRDSTSVVSATADTEQESKEIADEAVTSDSDESTAAGRDADGQVDFDLDVDADAAATSRAWASGCLRTLRALRDVRAQQKARLKLLRLSRSLVEALRIGNYINGDSGAGFALDAFIQLRSLKGVGGATPLHCLCAGCAEEDPAFAATLHTELASLRDAANMSSESPLAPIQPLGCSRAGHPPFGIPPLHLQMIRAEPLSVTFEQSGEEGSSPSEGRSLSPEPGPGSPRRRPHSATGAPSLRTPRTPPMAPRAIRTPSPRRPRSSPQSSPAMSPETLSGESPMVCTSARQGLPLRFTPPVRPPAADAESNRPCMPMLQLPQALVGAADHRQDGKVLHHGVSAPMPNF</sequence>
<feature type="compositionally biased region" description="Low complexity" evidence="1">
    <location>
        <begin position="646"/>
        <end position="656"/>
    </location>
</feature>
<name>A0A1Q9DZ75_SYMMI</name>
<evidence type="ECO:0000313" key="5">
    <source>
        <dbReference type="Proteomes" id="UP000186817"/>
    </source>
</evidence>
<dbReference type="SUPFAM" id="SSF101447">
    <property type="entry name" value="Formin homology 2 domain (FH2 domain)"/>
    <property type="match status" value="2"/>
</dbReference>
<dbReference type="Pfam" id="PF02181">
    <property type="entry name" value="FH2"/>
    <property type="match status" value="1"/>
</dbReference>
<dbReference type="InterPro" id="IPR051425">
    <property type="entry name" value="Formin_Homology"/>
</dbReference>
<dbReference type="PANTHER" id="PTHR45725:SF1">
    <property type="entry name" value="DISHEVELLED ASSOCIATED ACTIVATOR OF MORPHOGENESIS, ISOFORM D"/>
    <property type="match status" value="1"/>
</dbReference>
<dbReference type="Proteomes" id="UP000186817">
    <property type="component" value="Unassembled WGS sequence"/>
</dbReference>
<dbReference type="AlphaFoldDB" id="A0A1Q9DZ75"/>
<feature type="compositionally biased region" description="Basic and acidic residues" evidence="1">
    <location>
        <begin position="83"/>
        <end position="92"/>
    </location>
</feature>
<feature type="region of interest" description="Disordered" evidence="1">
    <location>
        <begin position="83"/>
        <end position="183"/>
    </location>
</feature>
<keyword evidence="2" id="KW-0732">Signal</keyword>